<dbReference type="Pfam" id="PF06405">
    <property type="entry name" value="RCC_reductase"/>
    <property type="match status" value="1"/>
</dbReference>
<name>A0A846HJL5_9CYAN</name>
<sequence>MISQQPNVDNTAIFEQLWGITNELRQKLDARFTLHPEPSTKSLQSYSATTKEAHGSLNTFSGEEIDWLVHGWFAKTEQSSFSTMRLTTWLRSHIRVPHLAFEFGTFPNIFFYIDYIPRTDILIDLEYLDRYYEPVNETFLSLHSNSNLSLFTSKSLYVRQFQSPISLCYTCSATDDTLNLIRTLAHEMLDRWLTWVDEAEAMPEDARASLAERDLFLRRSSAERDPGNKLAAQMLGTELTNKLVRALWGGDRLK</sequence>
<protein>
    <submittedName>
        <fullName evidence="1">Red chlorophyll catabolite reductase</fullName>
    </submittedName>
</protein>
<evidence type="ECO:0000313" key="2">
    <source>
        <dbReference type="Proteomes" id="UP000031549"/>
    </source>
</evidence>
<accession>A0A846HJL5</accession>
<keyword evidence="2" id="KW-1185">Reference proteome</keyword>
<dbReference type="GO" id="GO:0051743">
    <property type="term" value="F:red chlorophyll catabolite reductase activity"/>
    <property type="evidence" value="ECO:0007669"/>
    <property type="project" value="InterPro"/>
</dbReference>
<reference evidence="1 2" key="1">
    <citation type="journal article" date="2015" name="Genome Announc.">
        <title>Draft Genome Sequence of Cyanobacterium Hassallia byssoidea Strain VB512170, Isolated from Monuments in India.</title>
        <authorList>
            <person name="Singh D."/>
            <person name="Chandrababunaidu M.M."/>
            <person name="Panda A."/>
            <person name="Sen D."/>
            <person name="Bhattacharyya S."/>
            <person name="Adhikary S.P."/>
            <person name="Tripathy S."/>
        </authorList>
    </citation>
    <scope>NUCLEOTIDE SEQUENCE [LARGE SCALE GENOMIC DNA]</scope>
    <source>
        <strain evidence="1 2">VB512170</strain>
    </source>
</reference>
<dbReference type="Gene3D" id="3.40.1500.20">
    <property type="match status" value="1"/>
</dbReference>
<dbReference type="PANTHER" id="PTHR34685">
    <property type="entry name" value="RED CHLOROPHYLL CATABOLITE REDUCTASE, CHLOROPLASTIC"/>
    <property type="match status" value="1"/>
</dbReference>
<dbReference type="RefSeq" id="WP_039741103.1">
    <property type="nucleotide sequence ID" value="NZ_JTCM02000160.1"/>
</dbReference>
<comment type="caution">
    <text evidence="1">The sequence shown here is derived from an EMBL/GenBank/DDBJ whole genome shotgun (WGS) entry which is preliminary data.</text>
</comment>
<evidence type="ECO:0000313" key="1">
    <source>
        <dbReference type="EMBL" id="NEU77173.1"/>
    </source>
</evidence>
<dbReference type="EMBL" id="JTCM02000160">
    <property type="protein sequence ID" value="NEU77173.1"/>
    <property type="molecule type" value="Genomic_DNA"/>
</dbReference>
<dbReference type="AlphaFoldDB" id="A0A846HJL5"/>
<dbReference type="Proteomes" id="UP000031549">
    <property type="component" value="Unassembled WGS sequence"/>
</dbReference>
<dbReference type="PANTHER" id="PTHR34685:SF2">
    <property type="entry name" value="RED CHLOROPHYLL CATABOLITE REDUCTASE, CHLOROPLASTIC"/>
    <property type="match status" value="1"/>
</dbReference>
<organism evidence="1 2">
    <name type="scientific">Hassallia byssoidea VB512170</name>
    <dbReference type="NCBI Taxonomy" id="1304833"/>
    <lineage>
        <taxon>Bacteria</taxon>
        <taxon>Bacillati</taxon>
        <taxon>Cyanobacteriota</taxon>
        <taxon>Cyanophyceae</taxon>
        <taxon>Nostocales</taxon>
        <taxon>Tolypothrichaceae</taxon>
        <taxon>Hassallia</taxon>
    </lineage>
</organism>
<proteinExistence type="predicted"/>
<dbReference type="InterPro" id="IPR009439">
    <property type="entry name" value="RCC_reductase"/>
</dbReference>
<gene>
    <name evidence="1" type="ORF">PI95_032925</name>
</gene>